<keyword evidence="2" id="KW-0808">Transferase</keyword>
<evidence type="ECO:0000256" key="3">
    <source>
        <dbReference type="ARBA" id="ARBA00038317"/>
    </source>
</evidence>
<protein>
    <recommendedName>
        <fullName evidence="1">glutathione transferase</fullName>
        <ecNumber evidence="1">2.5.1.18</ecNumber>
    </recommendedName>
</protein>
<dbReference type="AlphaFoldDB" id="A0A1B6F138"/>
<dbReference type="CDD" id="cd03039">
    <property type="entry name" value="GST_N_Sigma_like"/>
    <property type="match status" value="1"/>
</dbReference>
<evidence type="ECO:0000256" key="1">
    <source>
        <dbReference type="ARBA" id="ARBA00012452"/>
    </source>
</evidence>
<dbReference type="Gene3D" id="1.20.1050.10">
    <property type="match status" value="1"/>
</dbReference>
<dbReference type="InterPro" id="IPR040079">
    <property type="entry name" value="Glutathione_S-Trfase"/>
</dbReference>
<feature type="domain" description="GST C-terminal" evidence="6">
    <location>
        <begin position="84"/>
        <end position="207"/>
    </location>
</feature>
<accession>A0A1B6F138</accession>
<evidence type="ECO:0000256" key="2">
    <source>
        <dbReference type="ARBA" id="ARBA00022679"/>
    </source>
</evidence>
<dbReference type="InterPro" id="IPR004045">
    <property type="entry name" value="Glutathione_S-Trfase_N"/>
</dbReference>
<organism evidence="7">
    <name type="scientific">Cuerna arida</name>
    <dbReference type="NCBI Taxonomy" id="1464854"/>
    <lineage>
        <taxon>Eukaryota</taxon>
        <taxon>Metazoa</taxon>
        <taxon>Ecdysozoa</taxon>
        <taxon>Arthropoda</taxon>
        <taxon>Hexapoda</taxon>
        <taxon>Insecta</taxon>
        <taxon>Pterygota</taxon>
        <taxon>Neoptera</taxon>
        <taxon>Paraneoptera</taxon>
        <taxon>Hemiptera</taxon>
        <taxon>Auchenorrhyncha</taxon>
        <taxon>Membracoidea</taxon>
        <taxon>Cicadellidae</taxon>
        <taxon>Cicadellinae</taxon>
        <taxon>Proconiini</taxon>
        <taxon>Cuerna</taxon>
    </lineage>
</organism>
<comment type="similarity">
    <text evidence="3">Belongs to the GST superfamily. Sigma family.</text>
</comment>
<gene>
    <name evidence="7" type="ORF">g.835</name>
</gene>
<dbReference type="GO" id="GO:0006749">
    <property type="term" value="P:glutathione metabolic process"/>
    <property type="evidence" value="ECO:0007669"/>
    <property type="project" value="TreeGrafter"/>
</dbReference>
<dbReference type="CDD" id="cd03192">
    <property type="entry name" value="GST_C_Sigma_like"/>
    <property type="match status" value="1"/>
</dbReference>
<dbReference type="Pfam" id="PF02798">
    <property type="entry name" value="GST_N"/>
    <property type="match status" value="1"/>
</dbReference>
<dbReference type="PROSITE" id="PS50405">
    <property type="entry name" value="GST_CTER"/>
    <property type="match status" value="1"/>
</dbReference>
<dbReference type="FunFam" id="3.40.30.10:FF:000035">
    <property type="entry name" value="hematopoietic prostaglandin D synthase"/>
    <property type="match status" value="1"/>
</dbReference>
<dbReference type="GO" id="GO:0004364">
    <property type="term" value="F:glutathione transferase activity"/>
    <property type="evidence" value="ECO:0007669"/>
    <property type="project" value="UniProtKB-EC"/>
</dbReference>
<evidence type="ECO:0000313" key="7">
    <source>
        <dbReference type="EMBL" id="JAS43878.1"/>
    </source>
</evidence>
<dbReference type="EC" id="2.5.1.18" evidence="1"/>
<dbReference type="SUPFAM" id="SSF52833">
    <property type="entry name" value="Thioredoxin-like"/>
    <property type="match status" value="1"/>
</dbReference>
<proteinExistence type="inferred from homology"/>
<comment type="catalytic activity">
    <reaction evidence="4">
        <text>RX + glutathione = an S-substituted glutathione + a halide anion + H(+)</text>
        <dbReference type="Rhea" id="RHEA:16437"/>
        <dbReference type="ChEBI" id="CHEBI:15378"/>
        <dbReference type="ChEBI" id="CHEBI:16042"/>
        <dbReference type="ChEBI" id="CHEBI:17792"/>
        <dbReference type="ChEBI" id="CHEBI:57925"/>
        <dbReference type="ChEBI" id="CHEBI:90779"/>
        <dbReference type="EC" id="2.5.1.18"/>
    </reaction>
</comment>
<dbReference type="EMBL" id="GECZ01025891">
    <property type="protein sequence ID" value="JAS43878.1"/>
    <property type="molecule type" value="Transcribed_RNA"/>
</dbReference>
<evidence type="ECO:0000259" key="6">
    <source>
        <dbReference type="PROSITE" id="PS50405"/>
    </source>
</evidence>
<reference evidence="7" key="1">
    <citation type="submission" date="2015-11" db="EMBL/GenBank/DDBJ databases">
        <title>De novo transcriptome assembly of four potential Pierce s Disease insect vectors from Arizona vineyards.</title>
        <authorList>
            <person name="Tassone E.E."/>
        </authorList>
    </citation>
    <scope>NUCLEOTIDE SEQUENCE</scope>
</reference>
<dbReference type="InterPro" id="IPR036249">
    <property type="entry name" value="Thioredoxin-like_sf"/>
</dbReference>
<dbReference type="PROSITE" id="PS50404">
    <property type="entry name" value="GST_NTER"/>
    <property type="match status" value="1"/>
</dbReference>
<feature type="domain" description="GST N-terminal" evidence="5">
    <location>
        <begin position="5"/>
        <end position="82"/>
    </location>
</feature>
<dbReference type="Pfam" id="PF14497">
    <property type="entry name" value="GST_C_3"/>
    <property type="match status" value="1"/>
</dbReference>
<dbReference type="SUPFAM" id="SSF47616">
    <property type="entry name" value="GST C-terminal domain-like"/>
    <property type="match status" value="1"/>
</dbReference>
<dbReference type="SFLD" id="SFLDS00019">
    <property type="entry name" value="Glutathione_Transferase_(cytos"/>
    <property type="match status" value="1"/>
</dbReference>
<dbReference type="FunFam" id="1.20.1050.10:FF:000030">
    <property type="entry name" value="Glutathione S-transferase S1"/>
    <property type="match status" value="1"/>
</dbReference>
<dbReference type="SFLD" id="SFLDG00363">
    <property type="entry name" value="AMPS_(cytGST):_Alpha-__Mu-__Pi"/>
    <property type="match status" value="1"/>
</dbReference>
<evidence type="ECO:0000256" key="4">
    <source>
        <dbReference type="ARBA" id="ARBA00047960"/>
    </source>
</evidence>
<evidence type="ECO:0000259" key="5">
    <source>
        <dbReference type="PROSITE" id="PS50404"/>
    </source>
</evidence>
<dbReference type="InterPro" id="IPR010987">
    <property type="entry name" value="Glutathione-S-Trfase_C-like"/>
</dbReference>
<dbReference type="InterPro" id="IPR036282">
    <property type="entry name" value="Glutathione-S-Trfase_C_sf"/>
</dbReference>
<dbReference type="InterPro" id="IPR004046">
    <property type="entry name" value="GST_C"/>
</dbReference>
<dbReference type="GO" id="GO:0004602">
    <property type="term" value="F:glutathione peroxidase activity"/>
    <property type="evidence" value="ECO:0007669"/>
    <property type="project" value="UniProtKB-ARBA"/>
</dbReference>
<name>A0A1B6F138_9HEMI</name>
<sequence>MAKNCNYKVTYFDITALGEPIRFLLAYGNFPFEDHRVKFDDWPALKPSMPFGQLPTFEINGETFHQSMAIVRYLAKKVHLYGKSDEQALKIDMMADTVNDLRQHIGKYFYHSDEKFKAQLRKTLYEETMPYYLKKFDKYVKDNNGYFVDGQLTYVDLYFVSLLDYIKYMLDGKSLTDGYENLQKLTAKVYQVPQIKTWLEKRPKTDR</sequence>
<dbReference type="SFLD" id="SFLDG01205">
    <property type="entry name" value="AMPS.1"/>
    <property type="match status" value="1"/>
</dbReference>
<dbReference type="Gene3D" id="3.40.30.10">
    <property type="entry name" value="Glutaredoxin"/>
    <property type="match status" value="1"/>
</dbReference>
<dbReference type="PANTHER" id="PTHR11571">
    <property type="entry name" value="GLUTATHIONE S-TRANSFERASE"/>
    <property type="match status" value="1"/>
</dbReference>
<dbReference type="PANTHER" id="PTHR11571:SF224">
    <property type="entry name" value="HEMATOPOIETIC PROSTAGLANDIN D SYNTHASE"/>
    <property type="match status" value="1"/>
</dbReference>
<dbReference type="InterPro" id="IPR050213">
    <property type="entry name" value="GST_superfamily"/>
</dbReference>